<proteinExistence type="inferred from homology"/>
<keyword evidence="2 6" id="KW-0409">Iron storage</keyword>
<protein>
    <recommendedName>
        <fullName evidence="6">Ferritin</fullName>
    </recommendedName>
</protein>
<dbReference type="InterPro" id="IPR009040">
    <property type="entry name" value="Ferritin-like_diiron"/>
</dbReference>
<dbReference type="Proteomes" id="UP000248480">
    <property type="component" value="Unplaced"/>
</dbReference>
<comment type="subcellular location">
    <subcellularLocation>
        <location evidence="5">Autolysosome</location>
    </subcellularLocation>
</comment>
<comment type="similarity">
    <text evidence="1 6">Belongs to the ferritin family.</text>
</comment>
<dbReference type="GeneID" id="111821305"/>
<evidence type="ECO:0000313" key="9">
    <source>
        <dbReference type="RefSeq" id="XP_023590904.1"/>
    </source>
</evidence>
<dbReference type="Pfam" id="PF00210">
    <property type="entry name" value="Ferritin"/>
    <property type="match status" value="1"/>
</dbReference>
<dbReference type="InterPro" id="IPR009078">
    <property type="entry name" value="Ferritin-like_SF"/>
</dbReference>
<evidence type="ECO:0000259" key="7">
    <source>
        <dbReference type="PROSITE" id="PS50905"/>
    </source>
</evidence>
<dbReference type="STRING" id="127582.A0A2Y9RG23"/>
<reference evidence="9" key="1">
    <citation type="submission" date="2025-08" db="UniProtKB">
        <authorList>
            <consortium name="RefSeq"/>
        </authorList>
    </citation>
    <scope>IDENTIFICATION</scope>
</reference>
<evidence type="ECO:0000256" key="6">
    <source>
        <dbReference type="RuleBase" id="RU361145"/>
    </source>
</evidence>
<gene>
    <name evidence="9" type="primary">LOC111821305</name>
</gene>
<evidence type="ECO:0000256" key="1">
    <source>
        <dbReference type="ARBA" id="ARBA00007513"/>
    </source>
</evidence>
<feature type="domain" description="Ferritin-like diiron" evidence="7">
    <location>
        <begin position="7"/>
        <end position="135"/>
    </location>
</feature>
<keyword evidence="8" id="KW-1185">Reference proteome</keyword>
<dbReference type="InterPro" id="IPR012347">
    <property type="entry name" value="Ferritin-like"/>
</dbReference>
<dbReference type="InParanoid" id="A0A2Y9RG23"/>
<comment type="function">
    <text evidence="6">Stores iron in a soluble, non-toxic, readily available form. Important for iron homeostasis. Iron is taken up in the ferrous form and deposited as ferric hydroxides after oxidation.</text>
</comment>
<evidence type="ECO:0000256" key="2">
    <source>
        <dbReference type="ARBA" id="ARBA00022434"/>
    </source>
</evidence>
<evidence type="ECO:0000313" key="8">
    <source>
        <dbReference type="Proteomes" id="UP000248480"/>
    </source>
</evidence>
<name>A0A2Y9RG23_TRIMA</name>
<dbReference type="GO" id="GO:0044754">
    <property type="term" value="C:autolysosome"/>
    <property type="evidence" value="ECO:0007669"/>
    <property type="project" value="UniProtKB-SubCell"/>
</dbReference>
<dbReference type="InterPro" id="IPR008331">
    <property type="entry name" value="Ferritin_DPS_dom"/>
</dbReference>
<dbReference type="PANTHER" id="PTHR11431:SF47">
    <property type="entry name" value="FERRITIN LIGHT CHAIN"/>
    <property type="match status" value="1"/>
</dbReference>
<evidence type="ECO:0000256" key="4">
    <source>
        <dbReference type="ARBA" id="ARBA00023004"/>
    </source>
</evidence>
<dbReference type="AlphaFoldDB" id="A0A2Y9RG23"/>
<dbReference type="KEGG" id="tmu:111821305"/>
<sequence>MSSKIHQNYSSEVEAAVNRVVNLYLRASYAYLSLGFYFSCNYVVLEGMCHFFCELAKEKHKGAQHLLNKQNQRSAQDKWGRTLEAMEATVALGKNLNQDLLHTVGFSRTDIHLCNYQRSHFLDEEVKLIKKMAPT</sequence>
<dbReference type="GO" id="GO:0008198">
    <property type="term" value="F:ferrous iron binding"/>
    <property type="evidence" value="ECO:0007669"/>
    <property type="project" value="TreeGrafter"/>
</dbReference>
<dbReference type="GO" id="GO:0006826">
    <property type="term" value="P:iron ion transport"/>
    <property type="evidence" value="ECO:0007669"/>
    <property type="project" value="InterPro"/>
</dbReference>
<dbReference type="PANTHER" id="PTHR11431">
    <property type="entry name" value="FERRITIN"/>
    <property type="match status" value="1"/>
</dbReference>
<dbReference type="InterPro" id="IPR001519">
    <property type="entry name" value="Ferritin"/>
</dbReference>
<organism evidence="8 9">
    <name type="scientific">Trichechus manatus latirostris</name>
    <name type="common">Florida manatee</name>
    <dbReference type="NCBI Taxonomy" id="127582"/>
    <lineage>
        <taxon>Eukaryota</taxon>
        <taxon>Metazoa</taxon>
        <taxon>Chordata</taxon>
        <taxon>Craniata</taxon>
        <taxon>Vertebrata</taxon>
        <taxon>Euteleostomi</taxon>
        <taxon>Mammalia</taxon>
        <taxon>Eutheria</taxon>
        <taxon>Afrotheria</taxon>
        <taxon>Sirenia</taxon>
        <taxon>Trichechidae</taxon>
        <taxon>Trichechus</taxon>
    </lineage>
</organism>
<dbReference type="SUPFAM" id="SSF47240">
    <property type="entry name" value="Ferritin-like"/>
    <property type="match status" value="1"/>
</dbReference>
<evidence type="ECO:0000256" key="5">
    <source>
        <dbReference type="ARBA" id="ARBA00044942"/>
    </source>
</evidence>
<accession>A0A2Y9RG23</accession>
<keyword evidence="3 6" id="KW-0479">Metal-binding</keyword>
<dbReference type="GO" id="GO:0008199">
    <property type="term" value="F:ferric iron binding"/>
    <property type="evidence" value="ECO:0007669"/>
    <property type="project" value="InterPro"/>
</dbReference>
<dbReference type="Gene3D" id="1.20.1260.10">
    <property type="match status" value="1"/>
</dbReference>
<dbReference type="GO" id="GO:0006879">
    <property type="term" value="P:intracellular iron ion homeostasis"/>
    <property type="evidence" value="ECO:0007669"/>
    <property type="project" value="UniProtKB-KW"/>
</dbReference>
<dbReference type="RefSeq" id="XP_023590904.1">
    <property type="nucleotide sequence ID" value="XM_023735136.1"/>
</dbReference>
<dbReference type="PROSITE" id="PS50905">
    <property type="entry name" value="FERRITIN_LIKE"/>
    <property type="match status" value="1"/>
</dbReference>
<keyword evidence="4 6" id="KW-0408">Iron</keyword>
<evidence type="ECO:0000256" key="3">
    <source>
        <dbReference type="ARBA" id="ARBA00022723"/>
    </source>
</evidence>